<comment type="caution">
    <text evidence="1">The sequence shown here is derived from an EMBL/GenBank/DDBJ whole genome shotgun (WGS) entry which is preliminary data.</text>
</comment>
<accession>A0A9R1WRZ5</accession>
<name>A0A9R1WRZ5_LACSA</name>
<proteinExistence type="predicted"/>
<dbReference type="PANTHER" id="PTHR33477:SF2">
    <property type="entry name" value="2-PHOSPHOGLYCERATE KINASE"/>
    <property type="match status" value="1"/>
</dbReference>
<gene>
    <name evidence="1" type="ORF">LSAT_V11C100045900</name>
</gene>
<sequence>MIVFLPEDEESEKQQTTNDFPLPIATRNGSYKYDFVKVKVWLGDNVDHYYVLSRYMLSRMFTVTKIPNHVALKIAFELKKLLIDNSFLDVSWKGGAMGKNI</sequence>
<dbReference type="EMBL" id="NBSK02000001">
    <property type="protein sequence ID" value="KAJ0226988.1"/>
    <property type="molecule type" value="Genomic_DNA"/>
</dbReference>
<evidence type="ECO:0000313" key="2">
    <source>
        <dbReference type="Proteomes" id="UP000235145"/>
    </source>
</evidence>
<dbReference type="PANTHER" id="PTHR33477">
    <property type="entry name" value="P-LOOP NTPASE DOMAIN-CONTAINING PROTEIN LPA1 HOMOLOG 1"/>
    <property type="match status" value="1"/>
</dbReference>
<dbReference type="AlphaFoldDB" id="A0A9R1WRZ5"/>
<keyword evidence="2" id="KW-1185">Reference proteome</keyword>
<reference evidence="1 2" key="1">
    <citation type="journal article" date="2017" name="Nat. Commun.">
        <title>Genome assembly with in vitro proximity ligation data and whole-genome triplication in lettuce.</title>
        <authorList>
            <person name="Reyes-Chin-Wo S."/>
            <person name="Wang Z."/>
            <person name="Yang X."/>
            <person name="Kozik A."/>
            <person name="Arikit S."/>
            <person name="Song C."/>
            <person name="Xia L."/>
            <person name="Froenicke L."/>
            <person name="Lavelle D.O."/>
            <person name="Truco M.J."/>
            <person name="Xia R."/>
            <person name="Zhu S."/>
            <person name="Xu C."/>
            <person name="Xu H."/>
            <person name="Xu X."/>
            <person name="Cox K."/>
            <person name="Korf I."/>
            <person name="Meyers B.C."/>
            <person name="Michelmore R.W."/>
        </authorList>
    </citation>
    <scope>NUCLEOTIDE SEQUENCE [LARGE SCALE GENOMIC DNA]</scope>
    <source>
        <strain evidence="2">cv. Salinas</strain>
        <tissue evidence="1">Seedlings</tissue>
    </source>
</reference>
<protein>
    <submittedName>
        <fullName evidence="1">Uncharacterized protein</fullName>
    </submittedName>
</protein>
<organism evidence="1 2">
    <name type="scientific">Lactuca sativa</name>
    <name type="common">Garden lettuce</name>
    <dbReference type="NCBI Taxonomy" id="4236"/>
    <lineage>
        <taxon>Eukaryota</taxon>
        <taxon>Viridiplantae</taxon>
        <taxon>Streptophyta</taxon>
        <taxon>Embryophyta</taxon>
        <taxon>Tracheophyta</taxon>
        <taxon>Spermatophyta</taxon>
        <taxon>Magnoliopsida</taxon>
        <taxon>eudicotyledons</taxon>
        <taxon>Gunneridae</taxon>
        <taxon>Pentapetalae</taxon>
        <taxon>asterids</taxon>
        <taxon>campanulids</taxon>
        <taxon>Asterales</taxon>
        <taxon>Asteraceae</taxon>
        <taxon>Cichorioideae</taxon>
        <taxon>Cichorieae</taxon>
        <taxon>Lactucinae</taxon>
        <taxon>Lactuca</taxon>
    </lineage>
</organism>
<dbReference type="Proteomes" id="UP000235145">
    <property type="component" value="Unassembled WGS sequence"/>
</dbReference>
<evidence type="ECO:0000313" key="1">
    <source>
        <dbReference type="EMBL" id="KAJ0226988.1"/>
    </source>
</evidence>